<dbReference type="GO" id="GO:0003677">
    <property type="term" value="F:DNA binding"/>
    <property type="evidence" value="ECO:0007669"/>
    <property type="project" value="UniProtKB-KW"/>
</dbReference>
<dbReference type="InterPro" id="IPR010982">
    <property type="entry name" value="Lambda_DNA-bd_dom_sf"/>
</dbReference>
<proteinExistence type="predicted"/>
<dbReference type="InterPro" id="IPR001387">
    <property type="entry name" value="Cro/C1-type_HTH"/>
</dbReference>
<dbReference type="CDD" id="cd00093">
    <property type="entry name" value="HTH_XRE"/>
    <property type="match status" value="1"/>
</dbReference>
<dbReference type="PANTHER" id="PTHR46558:SF11">
    <property type="entry name" value="HTH-TYPE TRANSCRIPTIONAL REGULATOR XRE"/>
    <property type="match status" value="1"/>
</dbReference>
<accession>A0A8S5LM59</accession>
<evidence type="ECO:0000313" key="3">
    <source>
        <dbReference type="EMBL" id="DAD71157.1"/>
    </source>
</evidence>
<keyword evidence="1" id="KW-0238">DNA-binding</keyword>
<dbReference type="PROSITE" id="PS50943">
    <property type="entry name" value="HTH_CROC1"/>
    <property type="match status" value="1"/>
</dbReference>
<protein>
    <submittedName>
        <fullName evidence="3">Helix-turn-helix domain protein</fullName>
    </submittedName>
</protein>
<evidence type="ECO:0000259" key="2">
    <source>
        <dbReference type="PROSITE" id="PS50943"/>
    </source>
</evidence>
<evidence type="ECO:0000256" key="1">
    <source>
        <dbReference type="ARBA" id="ARBA00023125"/>
    </source>
</evidence>
<organism evidence="3">
    <name type="scientific">Siphoviridae sp. ctkyH28</name>
    <dbReference type="NCBI Taxonomy" id="2827585"/>
    <lineage>
        <taxon>Viruses</taxon>
        <taxon>Duplodnaviria</taxon>
        <taxon>Heunggongvirae</taxon>
        <taxon>Uroviricota</taxon>
        <taxon>Caudoviricetes</taxon>
    </lineage>
</organism>
<dbReference type="SMART" id="SM00530">
    <property type="entry name" value="HTH_XRE"/>
    <property type="match status" value="1"/>
</dbReference>
<dbReference type="Gene3D" id="1.10.260.40">
    <property type="entry name" value="lambda repressor-like DNA-binding domains"/>
    <property type="match status" value="1"/>
</dbReference>
<dbReference type="EMBL" id="BK015877">
    <property type="protein sequence ID" value="DAD71157.1"/>
    <property type="molecule type" value="Genomic_DNA"/>
</dbReference>
<feature type="domain" description="HTH cro/C1-type" evidence="2">
    <location>
        <begin position="11"/>
        <end position="62"/>
    </location>
</feature>
<reference evidence="3" key="1">
    <citation type="journal article" date="2021" name="Proc. Natl. Acad. Sci. U.S.A.">
        <title>A Catalog of Tens of Thousands of Viruses from Human Metagenomes Reveals Hidden Associations with Chronic Diseases.</title>
        <authorList>
            <person name="Tisza M.J."/>
            <person name="Buck C.B."/>
        </authorList>
    </citation>
    <scope>NUCLEOTIDE SEQUENCE</scope>
    <source>
        <strain evidence="3">CtkyH28</strain>
    </source>
</reference>
<dbReference type="Pfam" id="PF01381">
    <property type="entry name" value="HTH_3"/>
    <property type="match status" value="1"/>
</dbReference>
<dbReference type="PANTHER" id="PTHR46558">
    <property type="entry name" value="TRACRIPTIONAL REGULATORY PROTEIN-RELATED-RELATED"/>
    <property type="match status" value="1"/>
</dbReference>
<name>A0A8S5LM59_9CAUD</name>
<sequence length="70" mass="7769">MSIEKITLPVARKIAKLTQAELAKKVGVSTSTVHNWERFKTEPTVSQAKRIGEVCGIPYDKIIFLPSNTV</sequence>
<dbReference type="SUPFAM" id="SSF47413">
    <property type="entry name" value="lambda repressor-like DNA-binding domains"/>
    <property type="match status" value="1"/>
</dbReference>